<feature type="domain" description="UVR" evidence="5">
    <location>
        <begin position="3"/>
        <end position="38"/>
    </location>
</feature>
<keyword evidence="3" id="KW-0742">SOS response</keyword>
<dbReference type="PROSITE" id="PS50151">
    <property type="entry name" value="UVR"/>
    <property type="match status" value="1"/>
</dbReference>
<keyword evidence="2" id="KW-0234">DNA repair</keyword>
<dbReference type="SUPFAM" id="SSF46600">
    <property type="entry name" value="C-terminal UvrC-binding domain of UvrB"/>
    <property type="match status" value="1"/>
</dbReference>
<keyword evidence="7" id="KW-1185">Reference proteome</keyword>
<dbReference type="AlphaFoldDB" id="A0A558QRW2"/>
<reference evidence="6 7" key="1">
    <citation type="submission" date="2019-07" db="EMBL/GenBank/DDBJ databases">
        <title>Sphingomonas solaris sp. nov., isolated from a solar panel from Boston, Massachusetts.</title>
        <authorList>
            <person name="Tanner K."/>
            <person name="Pascual J."/>
            <person name="Mancuso C."/>
            <person name="Pereto J."/>
            <person name="Khalil A."/>
            <person name="Vilanova C."/>
        </authorList>
    </citation>
    <scope>NUCLEOTIDE SEQUENCE [LARGE SCALE GENOMIC DNA]</scope>
    <source>
        <strain evidence="6 7">R4DWN</strain>
    </source>
</reference>
<dbReference type="EMBL" id="VNIM01000161">
    <property type="protein sequence ID" value="TVV69886.1"/>
    <property type="molecule type" value="Genomic_DNA"/>
</dbReference>
<evidence type="ECO:0000256" key="4">
    <source>
        <dbReference type="SAM" id="MobiDB-lite"/>
    </source>
</evidence>
<comment type="caution">
    <text evidence="6">The sequence shown here is derived from an EMBL/GenBank/DDBJ whole genome shotgun (WGS) entry which is preliminary data.</text>
</comment>
<dbReference type="GO" id="GO:0006281">
    <property type="term" value="P:DNA repair"/>
    <property type="evidence" value="ECO:0007669"/>
    <property type="project" value="UniProtKB-KW"/>
</dbReference>
<keyword evidence="2" id="KW-0267">Excision nuclease</keyword>
<dbReference type="RefSeq" id="WP_145155823.1">
    <property type="nucleotide sequence ID" value="NZ_VNIM01000161.1"/>
</dbReference>
<evidence type="ECO:0000313" key="7">
    <source>
        <dbReference type="Proteomes" id="UP000318681"/>
    </source>
</evidence>
<sequence>MDDAAIAALERAMADAAASGDYERAAILRDQIHAARNGGTPVETGSGLAGLTRQQPGAMGLGTSQQRAEPPPGWVRPKKPDPMTRGTSRRKRA</sequence>
<dbReference type="InterPro" id="IPR036876">
    <property type="entry name" value="UVR_dom_sf"/>
</dbReference>
<dbReference type="Gene3D" id="4.10.860.10">
    <property type="entry name" value="UVR domain"/>
    <property type="match status" value="1"/>
</dbReference>
<protein>
    <submittedName>
        <fullName evidence="6">Excinuclease ABC subunit B</fullName>
    </submittedName>
</protein>
<proteinExistence type="predicted"/>
<dbReference type="GO" id="GO:0009432">
    <property type="term" value="P:SOS response"/>
    <property type="evidence" value="ECO:0007669"/>
    <property type="project" value="UniProtKB-KW"/>
</dbReference>
<dbReference type="Proteomes" id="UP000318681">
    <property type="component" value="Unassembled WGS sequence"/>
</dbReference>
<evidence type="ECO:0000313" key="6">
    <source>
        <dbReference type="EMBL" id="TVV69886.1"/>
    </source>
</evidence>
<evidence type="ECO:0000256" key="3">
    <source>
        <dbReference type="ARBA" id="ARBA00023236"/>
    </source>
</evidence>
<evidence type="ECO:0000256" key="2">
    <source>
        <dbReference type="ARBA" id="ARBA00022881"/>
    </source>
</evidence>
<dbReference type="OrthoDB" id="7950773at2"/>
<keyword evidence="1" id="KW-0228">DNA excision</keyword>
<dbReference type="Pfam" id="PF02151">
    <property type="entry name" value="UVR"/>
    <property type="match status" value="1"/>
</dbReference>
<evidence type="ECO:0000259" key="5">
    <source>
        <dbReference type="PROSITE" id="PS50151"/>
    </source>
</evidence>
<dbReference type="InterPro" id="IPR001943">
    <property type="entry name" value="UVR_dom"/>
</dbReference>
<evidence type="ECO:0000256" key="1">
    <source>
        <dbReference type="ARBA" id="ARBA00022769"/>
    </source>
</evidence>
<feature type="region of interest" description="Disordered" evidence="4">
    <location>
        <begin position="37"/>
        <end position="93"/>
    </location>
</feature>
<organism evidence="6 7">
    <name type="scientific">Alterirhizorhabdus solaris</name>
    <dbReference type="NCBI Taxonomy" id="2529389"/>
    <lineage>
        <taxon>Bacteria</taxon>
        <taxon>Pseudomonadati</taxon>
        <taxon>Pseudomonadota</taxon>
        <taxon>Alphaproteobacteria</taxon>
        <taxon>Sphingomonadales</taxon>
        <taxon>Rhizorhabdaceae</taxon>
        <taxon>Alterirhizorhabdus</taxon>
    </lineage>
</organism>
<keyword evidence="3" id="KW-0227">DNA damage</keyword>
<accession>A0A558QRW2</accession>
<name>A0A558QRW2_9SPHN</name>
<dbReference type="GO" id="GO:0004518">
    <property type="term" value="F:nuclease activity"/>
    <property type="evidence" value="ECO:0007669"/>
    <property type="project" value="UniProtKB-KW"/>
</dbReference>
<gene>
    <name evidence="6" type="ORF">FOY91_20505</name>
</gene>